<protein>
    <submittedName>
        <fullName evidence="1">S41 family peptidase</fullName>
    </submittedName>
</protein>
<proteinExistence type="predicted"/>
<keyword evidence="2" id="KW-1185">Reference proteome</keyword>
<name>A0ACB5UK19_9FIRM</name>
<organism evidence="1 2">
    <name type="scientific">Vallitalea maricola</name>
    <dbReference type="NCBI Taxonomy" id="3074433"/>
    <lineage>
        <taxon>Bacteria</taxon>
        <taxon>Bacillati</taxon>
        <taxon>Bacillota</taxon>
        <taxon>Clostridia</taxon>
        <taxon>Lachnospirales</taxon>
        <taxon>Vallitaleaceae</taxon>
        <taxon>Vallitalea</taxon>
    </lineage>
</organism>
<comment type="caution">
    <text evidence="1">The sequence shown here is derived from an EMBL/GenBank/DDBJ whole genome shotgun (WGS) entry which is preliminary data.</text>
</comment>
<gene>
    <name evidence="1" type="ORF">AN2V17_23390</name>
</gene>
<accession>A0ACB5UK19</accession>
<dbReference type="EMBL" id="BTPU01000035">
    <property type="protein sequence ID" value="GMQ63106.1"/>
    <property type="molecule type" value="Genomic_DNA"/>
</dbReference>
<evidence type="ECO:0000313" key="2">
    <source>
        <dbReference type="Proteomes" id="UP001374599"/>
    </source>
</evidence>
<sequence>MAERKKFIYGLVVGMAIILIINVIYLGTSSLMHEVEDNKGVQVVKEGYNTPEDKMKDILKLVEDRYYLENYKEEELYDSAYDGLYSGLLDGLDDPYTVYYTKKEYESFMESTSGSYEGIGAVVTYNEETKELMIVSPFIGSPAEKAGLLPGDIVRKVDDKNIKGLTMEDVVANMIRGKKGTKVTLSIYRESDNSNMDLEIKRDIITMPTVSHEMLDDKIGYIRITGFEEVTYDQFKEALYDLESQEQKGLIIDVRNNPGGLLNIVIDMADELLPKGLIVYTEDKNGYREQASSDEEHKFTKPLVVLANENSASASEILTGAIKDSGIGTVVGTTTFGKGLVQRIFPLEDGSAVKVTISKYYTPSGNYIHGKGIEPDVKIELPEELKKELVIKREEDTQFAKAIEVMKGKIAKADMVNSK</sequence>
<reference evidence="1" key="1">
    <citation type="submission" date="2023-09" db="EMBL/GenBank/DDBJ databases">
        <title>Vallitalea sediminicola and Vallitalea maricola sp. nov., anaerobic bacteria isolated from marine sediment.</title>
        <authorList>
            <person name="Hirano S."/>
            <person name="Maeda A."/>
            <person name="Terahara T."/>
            <person name="Mori K."/>
            <person name="Hamada M."/>
            <person name="Matsumoto R."/>
            <person name="Kobayashi T."/>
        </authorList>
    </citation>
    <scope>NUCLEOTIDE SEQUENCE</scope>
    <source>
        <strain evidence="1">AN17-2</strain>
    </source>
</reference>
<dbReference type="Proteomes" id="UP001374599">
    <property type="component" value="Unassembled WGS sequence"/>
</dbReference>
<evidence type="ECO:0000313" key="1">
    <source>
        <dbReference type="EMBL" id="GMQ63106.1"/>
    </source>
</evidence>